<evidence type="ECO:0000313" key="2">
    <source>
        <dbReference type="EMBL" id="OPJ59556.1"/>
    </source>
</evidence>
<reference evidence="2 4" key="1">
    <citation type="submission" date="2017-03" db="EMBL/GenBank/DDBJ databases">
        <title>Genome sequence of Clostridium chromiireducens DSM 23318.</title>
        <authorList>
            <person name="Poehlein A."/>
            <person name="Daniel R."/>
        </authorList>
    </citation>
    <scope>NUCLEOTIDE SEQUENCE [LARGE SCALE GENOMIC DNA]</scope>
    <source>
        <strain evidence="2 4">DSM 23318</strain>
    </source>
</reference>
<dbReference type="EMBL" id="QXDJ01000001">
    <property type="protein sequence ID" value="RII36673.1"/>
    <property type="molecule type" value="Genomic_DNA"/>
</dbReference>
<gene>
    <name evidence="2" type="ORF">CLCHR_34390</name>
    <name evidence="3" type="ORF">D2A34_04615</name>
</gene>
<proteinExistence type="predicted"/>
<dbReference type="RefSeq" id="WP_119365884.1">
    <property type="nucleotide sequence ID" value="NZ_MZGT01000050.1"/>
</dbReference>
<dbReference type="Proteomes" id="UP000191056">
    <property type="component" value="Unassembled WGS sequence"/>
</dbReference>
<dbReference type="AlphaFoldDB" id="A0A1V4II03"/>
<organism evidence="2 4">
    <name type="scientific">Clostridium chromiireducens</name>
    <dbReference type="NCBI Taxonomy" id="225345"/>
    <lineage>
        <taxon>Bacteria</taxon>
        <taxon>Bacillati</taxon>
        <taxon>Bacillota</taxon>
        <taxon>Clostridia</taxon>
        <taxon>Eubacteriales</taxon>
        <taxon>Clostridiaceae</taxon>
        <taxon>Clostridium</taxon>
    </lineage>
</organism>
<feature type="region of interest" description="Disordered" evidence="1">
    <location>
        <begin position="45"/>
        <end position="80"/>
    </location>
</feature>
<dbReference type="STRING" id="225345.CLCHR_34390"/>
<evidence type="ECO:0000313" key="4">
    <source>
        <dbReference type="Proteomes" id="UP000191056"/>
    </source>
</evidence>
<accession>A0A1V4II03</accession>
<evidence type="ECO:0000256" key="1">
    <source>
        <dbReference type="SAM" id="MobiDB-lite"/>
    </source>
</evidence>
<protein>
    <submittedName>
        <fullName evidence="2">Uncharacterized protein</fullName>
    </submittedName>
</protein>
<dbReference type="OrthoDB" id="1933355at2"/>
<sequence>MSKDNIPAERGIKDYESIADYKAARLESSENATVDFTTNLNERNAKSKSNANISRTNVDTELIDLNADGDSDESKYDDIM</sequence>
<reference evidence="3 5" key="2">
    <citation type="submission" date="2018-08" db="EMBL/GenBank/DDBJ databases">
        <title>Genome of Clostridium chromiireducens C1, DSM12136.</title>
        <authorList>
            <person name="Xing M."/>
            <person name="Wei Y."/>
            <person name="Ang E.L."/>
            <person name="Zhao H."/>
            <person name="Zhang Y."/>
        </authorList>
    </citation>
    <scope>NUCLEOTIDE SEQUENCE [LARGE SCALE GENOMIC DNA]</scope>
    <source>
        <strain evidence="3 5">C1</strain>
    </source>
</reference>
<keyword evidence="4" id="KW-1185">Reference proteome</keyword>
<feature type="compositionally biased region" description="Polar residues" evidence="1">
    <location>
        <begin position="45"/>
        <end position="59"/>
    </location>
</feature>
<dbReference type="EMBL" id="MZGT01000050">
    <property type="protein sequence ID" value="OPJ59556.1"/>
    <property type="molecule type" value="Genomic_DNA"/>
</dbReference>
<comment type="caution">
    <text evidence="2">The sequence shown here is derived from an EMBL/GenBank/DDBJ whole genome shotgun (WGS) entry which is preliminary data.</text>
</comment>
<dbReference type="Proteomes" id="UP000265930">
    <property type="component" value="Unassembled WGS sequence"/>
</dbReference>
<name>A0A1V4II03_9CLOT</name>
<evidence type="ECO:0000313" key="3">
    <source>
        <dbReference type="EMBL" id="RII36673.1"/>
    </source>
</evidence>
<evidence type="ECO:0000313" key="5">
    <source>
        <dbReference type="Proteomes" id="UP000265930"/>
    </source>
</evidence>